<evidence type="ECO:0000256" key="2">
    <source>
        <dbReference type="ARBA" id="ARBA00022771"/>
    </source>
</evidence>
<dbReference type="PANTHER" id="PTHR46158">
    <property type="entry name" value="OS02G0165000 PROTEIN"/>
    <property type="match status" value="1"/>
</dbReference>
<keyword evidence="6" id="KW-1185">Reference proteome</keyword>
<dbReference type="InterPro" id="IPR013083">
    <property type="entry name" value="Znf_RING/FYVE/PHD"/>
</dbReference>
<gene>
    <name evidence="5" type="ORF">CTI12_AA492580</name>
</gene>
<feature type="domain" description="RING-CH-type" evidence="4">
    <location>
        <begin position="91"/>
        <end position="135"/>
    </location>
</feature>
<dbReference type="EMBL" id="PKPP01009430">
    <property type="protein sequence ID" value="PWA48274.1"/>
    <property type="molecule type" value="Genomic_DNA"/>
</dbReference>
<keyword evidence="3" id="KW-0862">Zinc</keyword>
<protein>
    <recommendedName>
        <fullName evidence="4">RING-CH-type domain-containing protein</fullName>
    </recommendedName>
</protein>
<name>A0A2U1LGZ0_ARTAN</name>
<accession>A0A2U1LGZ0</accession>
<comment type="caution">
    <text evidence="5">The sequence shown here is derived from an EMBL/GenBank/DDBJ whole genome shotgun (WGS) entry which is preliminary data.</text>
</comment>
<evidence type="ECO:0000256" key="3">
    <source>
        <dbReference type="ARBA" id="ARBA00022833"/>
    </source>
</evidence>
<evidence type="ECO:0000313" key="6">
    <source>
        <dbReference type="Proteomes" id="UP000245207"/>
    </source>
</evidence>
<dbReference type="Gene3D" id="3.30.40.10">
    <property type="entry name" value="Zinc/RING finger domain, C3HC4 (zinc finger)"/>
    <property type="match status" value="1"/>
</dbReference>
<dbReference type="SUPFAM" id="SSF57850">
    <property type="entry name" value="RING/U-box"/>
    <property type="match status" value="1"/>
</dbReference>
<dbReference type="InterPro" id="IPR011016">
    <property type="entry name" value="Znf_RING-CH"/>
</dbReference>
<keyword evidence="2" id="KW-0863">Zinc-finger</keyword>
<dbReference type="SMART" id="SM00744">
    <property type="entry name" value="RINGv"/>
    <property type="match status" value="1"/>
</dbReference>
<proteinExistence type="predicted"/>
<keyword evidence="1" id="KW-0479">Metal-binding</keyword>
<evidence type="ECO:0000259" key="4">
    <source>
        <dbReference type="SMART" id="SM00744"/>
    </source>
</evidence>
<dbReference type="OrthoDB" id="435038at2759"/>
<sequence>MTKSTNDNEVMNNILIDLPDDIAEEEEVVYRICMVELQEGAEDTLRMECNCKGEKKKFHSPSMTKSTNDNEVMNNILIDLPEDIAEEEEVVCRICMIELQEGAEDTLRMECNCNYKECAIKWFSIKGNKTCEVCKQDVMNLLMLQENSPKYR</sequence>
<evidence type="ECO:0000256" key="1">
    <source>
        <dbReference type="ARBA" id="ARBA00022723"/>
    </source>
</evidence>
<reference evidence="5 6" key="1">
    <citation type="journal article" date="2018" name="Mol. Plant">
        <title>The genome of Artemisia annua provides insight into the evolution of Asteraceae family and artemisinin biosynthesis.</title>
        <authorList>
            <person name="Shen Q."/>
            <person name="Zhang L."/>
            <person name="Liao Z."/>
            <person name="Wang S."/>
            <person name="Yan T."/>
            <person name="Shi P."/>
            <person name="Liu M."/>
            <person name="Fu X."/>
            <person name="Pan Q."/>
            <person name="Wang Y."/>
            <person name="Lv Z."/>
            <person name="Lu X."/>
            <person name="Zhang F."/>
            <person name="Jiang W."/>
            <person name="Ma Y."/>
            <person name="Chen M."/>
            <person name="Hao X."/>
            <person name="Li L."/>
            <person name="Tang Y."/>
            <person name="Lv G."/>
            <person name="Zhou Y."/>
            <person name="Sun X."/>
            <person name="Brodelius P.E."/>
            <person name="Rose J.K.C."/>
            <person name="Tang K."/>
        </authorList>
    </citation>
    <scope>NUCLEOTIDE SEQUENCE [LARGE SCALE GENOMIC DNA]</scope>
    <source>
        <strain evidence="6">cv. Huhao1</strain>
        <tissue evidence="5">Leaf</tissue>
    </source>
</reference>
<dbReference type="STRING" id="35608.A0A2U1LGZ0"/>
<evidence type="ECO:0000313" key="5">
    <source>
        <dbReference type="EMBL" id="PWA48274.1"/>
    </source>
</evidence>
<dbReference type="PANTHER" id="PTHR46158:SF10">
    <property type="entry name" value="RING-CH-TYPE DOMAIN-CONTAINING PROTEIN"/>
    <property type="match status" value="1"/>
</dbReference>
<dbReference type="GO" id="GO:0008270">
    <property type="term" value="F:zinc ion binding"/>
    <property type="evidence" value="ECO:0007669"/>
    <property type="project" value="UniProtKB-KW"/>
</dbReference>
<dbReference type="Pfam" id="PF12906">
    <property type="entry name" value="RINGv"/>
    <property type="match status" value="1"/>
</dbReference>
<organism evidence="5 6">
    <name type="scientific">Artemisia annua</name>
    <name type="common">Sweet wormwood</name>
    <dbReference type="NCBI Taxonomy" id="35608"/>
    <lineage>
        <taxon>Eukaryota</taxon>
        <taxon>Viridiplantae</taxon>
        <taxon>Streptophyta</taxon>
        <taxon>Embryophyta</taxon>
        <taxon>Tracheophyta</taxon>
        <taxon>Spermatophyta</taxon>
        <taxon>Magnoliopsida</taxon>
        <taxon>eudicotyledons</taxon>
        <taxon>Gunneridae</taxon>
        <taxon>Pentapetalae</taxon>
        <taxon>asterids</taxon>
        <taxon>campanulids</taxon>
        <taxon>Asterales</taxon>
        <taxon>Asteraceae</taxon>
        <taxon>Asteroideae</taxon>
        <taxon>Anthemideae</taxon>
        <taxon>Artemisiinae</taxon>
        <taxon>Artemisia</taxon>
    </lineage>
</organism>
<dbReference type="Proteomes" id="UP000245207">
    <property type="component" value="Unassembled WGS sequence"/>
</dbReference>
<dbReference type="AlphaFoldDB" id="A0A2U1LGZ0"/>